<dbReference type="SUPFAM" id="SSF52540">
    <property type="entry name" value="P-loop containing nucleoside triphosphate hydrolases"/>
    <property type="match status" value="1"/>
</dbReference>
<feature type="domain" description="UvrD-like helicase ATP-binding" evidence="15">
    <location>
        <begin position="1"/>
        <end position="474"/>
    </location>
</feature>
<dbReference type="HOGENOM" id="CLU_010638_0_0_10"/>
<evidence type="ECO:0000256" key="12">
    <source>
        <dbReference type="ARBA" id="ARBA00034808"/>
    </source>
</evidence>
<dbReference type="Pfam" id="PF13361">
    <property type="entry name" value="UvrD_C"/>
    <property type="match status" value="2"/>
</dbReference>
<dbReference type="PANTHER" id="PTHR11070:SF67">
    <property type="entry name" value="DNA 3'-5' HELICASE"/>
    <property type="match status" value="1"/>
</dbReference>
<dbReference type="EC" id="5.6.2.4" evidence="12"/>
<dbReference type="GO" id="GO:0016887">
    <property type="term" value="F:ATP hydrolysis activity"/>
    <property type="evidence" value="ECO:0007669"/>
    <property type="project" value="RHEA"/>
</dbReference>
<dbReference type="STRING" id="1127699.HMPREF9151_01569"/>
<evidence type="ECO:0000256" key="7">
    <source>
        <dbReference type="ARBA" id="ARBA00022840"/>
    </source>
</evidence>
<dbReference type="Gene3D" id="3.90.320.10">
    <property type="match status" value="1"/>
</dbReference>
<dbReference type="Pfam" id="PF00580">
    <property type="entry name" value="UvrD-helicase"/>
    <property type="match status" value="1"/>
</dbReference>
<comment type="catalytic activity">
    <reaction evidence="11">
        <text>Couples ATP hydrolysis with the unwinding of duplex DNA by translocating in the 3'-5' direction.</text>
        <dbReference type="EC" id="5.6.2.4"/>
    </reaction>
</comment>
<dbReference type="InterPro" id="IPR011604">
    <property type="entry name" value="PDDEXK-like_dom_sf"/>
</dbReference>
<dbReference type="GO" id="GO:0005524">
    <property type="term" value="F:ATP binding"/>
    <property type="evidence" value="ECO:0007669"/>
    <property type="project" value="UniProtKB-UniRule"/>
</dbReference>
<evidence type="ECO:0000256" key="13">
    <source>
        <dbReference type="ARBA" id="ARBA00048988"/>
    </source>
</evidence>
<evidence type="ECO:0000256" key="6">
    <source>
        <dbReference type="ARBA" id="ARBA00022839"/>
    </source>
</evidence>
<keyword evidence="18" id="KW-1185">Reference proteome</keyword>
<evidence type="ECO:0000256" key="10">
    <source>
        <dbReference type="ARBA" id="ARBA00023235"/>
    </source>
</evidence>
<proteinExistence type="predicted"/>
<dbReference type="GO" id="GO:0005829">
    <property type="term" value="C:cytosol"/>
    <property type="evidence" value="ECO:0007669"/>
    <property type="project" value="TreeGrafter"/>
</dbReference>
<dbReference type="Gene3D" id="3.40.50.300">
    <property type="entry name" value="P-loop containing nucleotide triphosphate hydrolases"/>
    <property type="match status" value="4"/>
</dbReference>
<keyword evidence="2 14" id="KW-0547">Nucleotide-binding</keyword>
<dbReference type="InterPro" id="IPR027417">
    <property type="entry name" value="P-loop_NTPase"/>
</dbReference>
<evidence type="ECO:0000256" key="4">
    <source>
        <dbReference type="ARBA" id="ARBA00022801"/>
    </source>
</evidence>
<keyword evidence="8" id="KW-0238">DNA-binding</keyword>
<keyword evidence="6" id="KW-0269">Exonuclease</keyword>
<evidence type="ECO:0000256" key="14">
    <source>
        <dbReference type="PROSITE-ProRule" id="PRU00560"/>
    </source>
</evidence>
<keyword evidence="5 14" id="KW-0347">Helicase</keyword>
<evidence type="ECO:0000313" key="18">
    <source>
        <dbReference type="Proteomes" id="UP000010433"/>
    </source>
</evidence>
<dbReference type="Proteomes" id="UP000010433">
    <property type="component" value="Unassembled WGS sequence"/>
</dbReference>
<evidence type="ECO:0000256" key="3">
    <source>
        <dbReference type="ARBA" id="ARBA00022763"/>
    </source>
</evidence>
<sequence length="1081" mass="124162">MKQSGSTPLTIYKASAGSGKTFTLAVNYIKILILNPGSYKNILAVTFTNKATEEMKLRILSQLYGIWKGLPDSQSYLEKITSELGVSAEYVAQQAGIALNNLLHNYNYFRVETIDTFFQSVLRNLARELDLTANLHIGLNDYQIEQQAVDELIEGLQTSSKILGWIMSYIKQNISDDKNWNVIGKIKKFGENIFKDSYKSNYKKLNQFLSDEQAYERYVKTIRTIETEAKAKLEDIAVGFDRILSDNHLEIKDFAYGTTGVCGYFEKIKKGVYDTDKLLTARVTDALADPNNWVNKAERDGDGYTLTVVREQLFDYLLRSEEVRKKQLKLYKSARLTLRHLDQLRLLESIEKRIREINTDSNRFLLSDTQTLLNSLIQDNDSPFIFEKIGTQLEHIMIDEFQDTSTIQWKNFKVLLQECMSHQDSQNLIVGDVKQSIYRWRSGDWRLLNDIEKEFTSAPASFKVERMTMNYRSERNVIDFNNAFFTVAANLEYQTLAAENPEGAKQLQTAYQDVVQTVPERKCSQGLVQVELFSSADSEERMLARIRETIVQLIDQKAQPKDIAILVRDNSTIGLIADYLMQTLPNVQIISDEAFKLRASLGVNIIIDALKVLIHPTDKLLIANLVKAYQTHILGKNISDRHLFLDDKELTSYLPEAFWQRRVALSSLPIYTLVEHIYNAFQLNTLKDESAYICTFYDRLSKFLTETSADIDALLEEWETNMMDKAIQSDELNGVRLITIHKSKGLEFDHTIVAFCDWTIEKTGTTLWCSPDSSPFNQLPLIPVDFNPKQMKESIFEEDYLQEHLQNRVDNMNLLYVAFTRAGKNLFVYGKIGKSNTRSAIIQQSLNDVHARLPESVLQAGSDEYPDDISFSYGNLYVEALTETKSVTPTNNVFNVSPKPVTIEINAYQNKAQFVQSNKSLDFINGKDDSEQQGYITLGNVLHNIFARIRTLDDVPSVLQQLEFDGILYDNMLTKDKLLSLLKARFEDERVKAWFAPKWTLFNECSILSVDPLTNQVVEHRPDRVITDGNEMIVIDFKFGKPKDEYHDQIHNYMALLLDMGYTRIKGFLWFVYSNKIVEVK</sequence>
<keyword evidence="4 14" id="KW-0378">Hydrolase</keyword>
<evidence type="ECO:0000259" key="15">
    <source>
        <dbReference type="PROSITE" id="PS51198"/>
    </source>
</evidence>
<dbReference type="GO" id="GO:0043138">
    <property type="term" value="F:3'-5' DNA helicase activity"/>
    <property type="evidence" value="ECO:0007669"/>
    <property type="project" value="UniProtKB-EC"/>
</dbReference>
<dbReference type="InterPro" id="IPR014016">
    <property type="entry name" value="UvrD-like_ATP-bd"/>
</dbReference>
<evidence type="ECO:0000313" key="17">
    <source>
        <dbReference type="EMBL" id="EKX99623.1"/>
    </source>
</evidence>
<evidence type="ECO:0000256" key="5">
    <source>
        <dbReference type="ARBA" id="ARBA00022806"/>
    </source>
</evidence>
<organism evidence="17 18">
    <name type="scientific">Hoylesella saccharolytica F0055</name>
    <dbReference type="NCBI Taxonomy" id="1127699"/>
    <lineage>
        <taxon>Bacteria</taxon>
        <taxon>Pseudomonadati</taxon>
        <taxon>Bacteroidota</taxon>
        <taxon>Bacteroidia</taxon>
        <taxon>Bacteroidales</taxon>
        <taxon>Prevotellaceae</taxon>
        <taxon>Hoylesella</taxon>
    </lineage>
</organism>
<name>L1N7X5_9BACT</name>
<keyword evidence="9" id="KW-0234">DNA repair</keyword>
<dbReference type="PATRIC" id="fig|1127699.3.peg.1446"/>
<accession>L1N7X5</accession>
<comment type="caution">
    <text evidence="17">The sequence shown here is derived from an EMBL/GenBank/DDBJ whole genome shotgun (WGS) entry which is preliminary data.</text>
</comment>
<evidence type="ECO:0000256" key="8">
    <source>
        <dbReference type="ARBA" id="ARBA00023125"/>
    </source>
</evidence>
<comment type="catalytic activity">
    <reaction evidence="13">
        <text>ATP + H2O = ADP + phosphate + H(+)</text>
        <dbReference type="Rhea" id="RHEA:13065"/>
        <dbReference type="ChEBI" id="CHEBI:15377"/>
        <dbReference type="ChEBI" id="CHEBI:15378"/>
        <dbReference type="ChEBI" id="CHEBI:30616"/>
        <dbReference type="ChEBI" id="CHEBI:43474"/>
        <dbReference type="ChEBI" id="CHEBI:456216"/>
        <dbReference type="EC" id="5.6.2.4"/>
    </reaction>
</comment>
<dbReference type="GO" id="GO:0000725">
    <property type="term" value="P:recombinational repair"/>
    <property type="evidence" value="ECO:0007669"/>
    <property type="project" value="TreeGrafter"/>
</dbReference>
<gene>
    <name evidence="17" type="ORF">HMPREF9151_01569</name>
</gene>
<feature type="binding site" evidence="14">
    <location>
        <begin position="14"/>
        <end position="21"/>
    </location>
    <ligand>
        <name>ATP</name>
        <dbReference type="ChEBI" id="CHEBI:30616"/>
    </ligand>
</feature>
<dbReference type="PROSITE" id="PS51217">
    <property type="entry name" value="UVRD_HELICASE_CTER"/>
    <property type="match status" value="1"/>
</dbReference>
<keyword evidence="1" id="KW-0540">Nuclease</keyword>
<dbReference type="PROSITE" id="PS51198">
    <property type="entry name" value="UVRD_HELICASE_ATP_BIND"/>
    <property type="match status" value="1"/>
</dbReference>
<keyword evidence="10" id="KW-0413">Isomerase</keyword>
<dbReference type="AlphaFoldDB" id="L1N7X5"/>
<keyword evidence="7 14" id="KW-0067">ATP-binding</keyword>
<evidence type="ECO:0000256" key="11">
    <source>
        <dbReference type="ARBA" id="ARBA00034617"/>
    </source>
</evidence>
<dbReference type="RefSeq" id="WP_009162875.1">
    <property type="nucleotide sequence ID" value="NZ_KB291003.1"/>
</dbReference>
<protein>
    <recommendedName>
        <fullName evidence="12">DNA 3'-5' helicase</fullName>
        <ecNumber evidence="12">5.6.2.4</ecNumber>
    </recommendedName>
</protein>
<dbReference type="OrthoDB" id="9810135at2"/>
<dbReference type="GO" id="GO:0003677">
    <property type="term" value="F:DNA binding"/>
    <property type="evidence" value="ECO:0007669"/>
    <property type="project" value="UniProtKB-KW"/>
</dbReference>
<dbReference type="InterPro" id="IPR000212">
    <property type="entry name" value="DNA_helicase_UvrD/REP"/>
</dbReference>
<evidence type="ECO:0000259" key="16">
    <source>
        <dbReference type="PROSITE" id="PS51217"/>
    </source>
</evidence>
<keyword evidence="3" id="KW-0227">DNA damage</keyword>
<evidence type="ECO:0000256" key="9">
    <source>
        <dbReference type="ARBA" id="ARBA00023204"/>
    </source>
</evidence>
<dbReference type="InterPro" id="IPR014017">
    <property type="entry name" value="DNA_helicase_UvrD-like_C"/>
</dbReference>
<feature type="domain" description="UvrD-like helicase C-terminal" evidence="16">
    <location>
        <begin position="475"/>
        <end position="745"/>
    </location>
</feature>
<dbReference type="PANTHER" id="PTHR11070">
    <property type="entry name" value="UVRD / RECB / PCRA DNA HELICASE FAMILY MEMBER"/>
    <property type="match status" value="1"/>
</dbReference>
<dbReference type="EMBL" id="AMEP01000098">
    <property type="protein sequence ID" value="EKX99623.1"/>
    <property type="molecule type" value="Genomic_DNA"/>
</dbReference>
<reference evidence="17 18" key="1">
    <citation type="submission" date="2012-05" db="EMBL/GenBank/DDBJ databases">
        <authorList>
            <person name="Weinstock G."/>
            <person name="Sodergren E."/>
            <person name="Lobos E.A."/>
            <person name="Fulton L."/>
            <person name="Fulton R."/>
            <person name="Courtney L."/>
            <person name="Fronick C."/>
            <person name="O'Laughlin M."/>
            <person name="Godfrey J."/>
            <person name="Wilson R.M."/>
            <person name="Miner T."/>
            <person name="Farmer C."/>
            <person name="Delehaunty K."/>
            <person name="Cordes M."/>
            <person name="Minx P."/>
            <person name="Tomlinson C."/>
            <person name="Chen J."/>
            <person name="Wollam A."/>
            <person name="Pepin K.H."/>
            <person name="Bhonagiri V."/>
            <person name="Zhang X."/>
            <person name="Suruliraj S."/>
            <person name="Warren W."/>
            <person name="Mitreva M."/>
            <person name="Mardis E.R."/>
            <person name="Wilson R.K."/>
        </authorList>
    </citation>
    <scope>NUCLEOTIDE SEQUENCE [LARGE SCALE GENOMIC DNA]</scope>
    <source>
        <strain evidence="17 18">F0055</strain>
    </source>
</reference>
<evidence type="ECO:0000256" key="1">
    <source>
        <dbReference type="ARBA" id="ARBA00022722"/>
    </source>
</evidence>
<evidence type="ECO:0000256" key="2">
    <source>
        <dbReference type="ARBA" id="ARBA00022741"/>
    </source>
</evidence>
<dbReference type="GO" id="GO:0004527">
    <property type="term" value="F:exonuclease activity"/>
    <property type="evidence" value="ECO:0007669"/>
    <property type="project" value="UniProtKB-KW"/>
</dbReference>